<dbReference type="STRING" id="983967.A0A1E4T1T4"/>
<dbReference type="PANTHER" id="PTHR13292:SF0">
    <property type="entry name" value="AUTOPHAGY-RELATED PROTEIN 101"/>
    <property type="match status" value="1"/>
</dbReference>
<gene>
    <name evidence="6" type="ORF">CANARDRAFT_7074</name>
</gene>
<dbReference type="OrthoDB" id="10259639at2759"/>
<dbReference type="GO" id="GO:1990316">
    <property type="term" value="C:Atg1/ULK1 kinase complex"/>
    <property type="evidence" value="ECO:0007669"/>
    <property type="project" value="TreeGrafter"/>
</dbReference>
<keyword evidence="3" id="KW-0072">Autophagy</keyword>
<protein>
    <recommendedName>
        <fullName evidence="2">Autophagy-related protein 101</fullName>
    </recommendedName>
</protein>
<dbReference type="Proteomes" id="UP000094801">
    <property type="component" value="Unassembled WGS sequence"/>
</dbReference>
<dbReference type="PANTHER" id="PTHR13292">
    <property type="entry name" value="AUTOPHAGY-RELATED PROTEIN 101"/>
    <property type="match status" value="1"/>
</dbReference>
<evidence type="ECO:0000256" key="4">
    <source>
        <dbReference type="SAM" id="MobiDB-lite"/>
    </source>
</evidence>
<sequence length="436" mass="49419">MKFSTTAIVSLMAVMVTAAPLANANANAVALPEAVAQPDAAALLKKREDLLSTLIGDVESILTENGTEITSDLDTLISNLVKNLLTVVTDVTVKLVRDTRMDFNLKIIADLDTVHDYLKGILWTIFFTRLFGSIKPDDNNSFLDIPYPTTPFPELESLIESKIVSILDGLTSSTYSQSNYNVHRTSGSDIQNYQDTTDNDNSSDELFYRCVMVIKFYERSIIISNPDLQSSTKLWGNSNNNEPRQVSRLDSDSSLTSLTQRTPNHIRKYINCWEKWILSINIINNRNQKMMQLSNTDKLDLYKDDFENNLFNVIDFVDANKDHIPPIQSIDKSPFPYKIVFALNTHDSNSLNQVFTKFEIPNGKINDSMNNMNNEERYSDDQQDSMEYITTTEAGDVIMSTSSNANNYNNDQNHRSLNSGEEMLRNGYKFIKKLLE</sequence>
<evidence type="ECO:0000256" key="5">
    <source>
        <dbReference type="SAM" id="SignalP"/>
    </source>
</evidence>
<dbReference type="InterPro" id="IPR012445">
    <property type="entry name" value="ATG101"/>
</dbReference>
<evidence type="ECO:0000256" key="2">
    <source>
        <dbReference type="ARBA" id="ARBA00018874"/>
    </source>
</evidence>
<reference evidence="7" key="1">
    <citation type="submission" date="2016-04" db="EMBL/GenBank/DDBJ databases">
        <title>Comparative genomics of biotechnologically important yeasts.</title>
        <authorList>
            <consortium name="DOE Joint Genome Institute"/>
            <person name="Riley R."/>
            <person name="Haridas S."/>
            <person name="Wolfe K.H."/>
            <person name="Lopes M.R."/>
            <person name="Hittinger C.T."/>
            <person name="Goker M."/>
            <person name="Salamov A."/>
            <person name="Wisecaver J."/>
            <person name="Long T.M."/>
            <person name="Aerts A.L."/>
            <person name="Barry K."/>
            <person name="Choi C."/>
            <person name="Clum A."/>
            <person name="Coughlan A.Y."/>
            <person name="Deshpande S."/>
            <person name="Douglass A.P."/>
            <person name="Hanson S.J."/>
            <person name="Klenk H.-P."/>
            <person name="Labutti K."/>
            <person name="Lapidus A."/>
            <person name="Lindquist E."/>
            <person name="Lipzen A."/>
            <person name="Meier-Kolthoff J.P."/>
            <person name="Ohm R.A."/>
            <person name="Otillar R.P."/>
            <person name="Pangilinan J."/>
            <person name="Peng Y."/>
            <person name="Rokas A."/>
            <person name="Rosa C.A."/>
            <person name="Scheuner C."/>
            <person name="Sibirny A.A."/>
            <person name="Slot J.C."/>
            <person name="Stielow J.B."/>
            <person name="Sun H."/>
            <person name="Kurtzman C.P."/>
            <person name="Blackwell M."/>
            <person name="Grigoriev I.V."/>
            <person name="Jeffries T.W."/>
        </authorList>
    </citation>
    <scope>NUCLEOTIDE SEQUENCE [LARGE SCALE GENOMIC DNA]</scope>
    <source>
        <strain evidence="7">NRRL YB-2248</strain>
    </source>
</reference>
<dbReference type="AlphaFoldDB" id="A0A1E4T1T4"/>
<proteinExistence type="inferred from homology"/>
<keyword evidence="5" id="KW-0732">Signal</keyword>
<dbReference type="Pfam" id="PF07855">
    <property type="entry name" value="ATG101"/>
    <property type="match status" value="1"/>
</dbReference>
<accession>A0A1E4T1T4</accession>
<comment type="similarity">
    <text evidence="1">Belongs to the ATG101 family.</text>
</comment>
<evidence type="ECO:0000313" key="6">
    <source>
        <dbReference type="EMBL" id="ODV85696.1"/>
    </source>
</evidence>
<dbReference type="EMBL" id="KV453851">
    <property type="protein sequence ID" value="ODV85696.1"/>
    <property type="molecule type" value="Genomic_DNA"/>
</dbReference>
<feature type="signal peptide" evidence="5">
    <location>
        <begin position="1"/>
        <end position="18"/>
    </location>
</feature>
<dbReference type="GO" id="GO:0000407">
    <property type="term" value="C:phagophore assembly site"/>
    <property type="evidence" value="ECO:0007669"/>
    <property type="project" value="TreeGrafter"/>
</dbReference>
<dbReference type="GO" id="GO:0000045">
    <property type="term" value="P:autophagosome assembly"/>
    <property type="evidence" value="ECO:0007669"/>
    <property type="project" value="TreeGrafter"/>
</dbReference>
<dbReference type="GO" id="GO:0019901">
    <property type="term" value="F:protein kinase binding"/>
    <property type="evidence" value="ECO:0007669"/>
    <property type="project" value="TreeGrafter"/>
</dbReference>
<evidence type="ECO:0000256" key="1">
    <source>
        <dbReference type="ARBA" id="ARBA00007130"/>
    </source>
</evidence>
<name>A0A1E4T1T4_9ASCO</name>
<feature type="region of interest" description="Disordered" evidence="4">
    <location>
        <begin position="234"/>
        <end position="255"/>
    </location>
</feature>
<organism evidence="6 7">
    <name type="scientific">[Candida] arabinofermentans NRRL YB-2248</name>
    <dbReference type="NCBI Taxonomy" id="983967"/>
    <lineage>
        <taxon>Eukaryota</taxon>
        <taxon>Fungi</taxon>
        <taxon>Dikarya</taxon>
        <taxon>Ascomycota</taxon>
        <taxon>Saccharomycotina</taxon>
        <taxon>Pichiomycetes</taxon>
        <taxon>Pichiales</taxon>
        <taxon>Pichiaceae</taxon>
        <taxon>Ogataea</taxon>
        <taxon>Ogataea/Candida clade</taxon>
    </lineage>
</organism>
<keyword evidence="7" id="KW-1185">Reference proteome</keyword>
<evidence type="ECO:0000256" key="3">
    <source>
        <dbReference type="ARBA" id="ARBA00023006"/>
    </source>
</evidence>
<feature type="chain" id="PRO_5009163064" description="Autophagy-related protein 101" evidence="5">
    <location>
        <begin position="19"/>
        <end position="436"/>
    </location>
</feature>
<feature type="compositionally biased region" description="Polar residues" evidence="4">
    <location>
        <begin position="234"/>
        <end position="244"/>
    </location>
</feature>
<evidence type="ECO:0000313" key="7">
    <source>
        <dbReference type="Proteomes" id="UP000094801"/>
    </source>
</evidence>